<protein>
    <submittedName>
        <fullName evidence="1">Four helix bundle protein</fullName>
    </submittedName>
</protein>
<dbReference type="AlphaFoldDB" id="A0A0S7YBX0"/>
<dbReference type="NCBIfam" id="TIGR02436">
    <property type="entry name" value="four helix bundle protein"/>
    <property type="match status" value="1"/>
</dbReference>
<dbReference type="Gene3D" id="1.20.1440.60">
    <property type="entry name" value="23S rRNA-intervening sequence"/>
    <property type="match status" value="1"/>
</dbReference>
<evidence type="ECO:0000313" key="2">
    <source>
        <dbReference type="Proteomes" id="UP000051012"/>
    </source>
</evidence>
<feature type="non-terminal residue" evidence="1">
    <location>
        <position position="106"/>
    </location>
</feature>
<accession>A0A0S7YBX0</accession>
<evidence type="ECO:0000313" key="1">
    <source>
        <dbReference type="EMBL" id="KPJ72254.1"/>
    </source>
</evidence>
<gene>
    <name evidence="1" type="ORF">AMJ52_06895</name>
</gene>
<name>A0A0S7YBX0_UNCT6</name>
<reference evidence="1 2" key="1">
    <citation type="journal article" date="2015" name="Microbiome">
        <title>Genomic resolution of linkages in carbon, nitrogen, and sulfur cycling among widespread estuary sediment bacteria.</title>
        <authorList>
            <person name="Baker B.J."/>
            <person name="Lazar C.S."/>
            <person name="Teske A.P."/>
            <person name="Dick G.J."/>
        </authorList>
    </citation>
    <scope>NUCLEOTIDE SEQUENCE [LARGE SCALE GENOMIC DNA]</scope>
    <source>
        <strain evidence="1">DG_78</strain>
    </source>
</reference>
<dbReference type="SUPFAM" id="SSF158446">
    <property type="entry name" value="IVS-encoded protein-like"/>
    <property type="match status" value="1"/>
</dbReference>
<dbReference type="EMBL" id="LJNI01000087">
    <property type="protein sequence ID" value="KPJ72254.1"/>
    <property type="molecule type" value="Genomic_DNA"/>
</dbReference>
<comment type="caution">
    <text evidence="1">The sequence shown here is derived from an EMBL/GenBank/DDBJ whole genome shotgun (WGS) entry which is preliminary data.</text>
</comment>
<dbReference type="InterPro" id="IPR036583">
    <property type="entry name" value="23S_rRNA_IVS_sf"/>
</dbReference>
<sequence length="106" mass="12419">MKIKRFEDLECWKESRKLVNMVYAVIKSSKAFQNDHRLKNQCTGAAISTMGNIPEGFVRRSNREFAQFLFVSISSAAELQSHFYVALDQKYINQTTFDRVYNQVER</sequence>
<dbReference type="PANTHER" id="PTHR38471:SF2">
    <property type="entry name" value="FOUR HELIX BUNDLE PROTEIN"/>
    <property type="match status" value="1"/>
</dbReference>
<dbReference type="Proteomes" id="UP000051012">
    <property type="component" value="Unassembled WGS sequence"/>
</dbReference>
<proteinExistence type="predicted"/>
<organism evidence="1 2">
    <name type="scientific">candidate division TA06 bacterium DG_78</name>
    <dbReference type="NCBI Taxonomy" id="1703772"/>
    <lineage>
        <taxon>Bacteria</taxon>
        <taxon>Bacteria division TA06</taxon>
    </lineage>
</organism>
<dbReference type="PANTHER" id="PTHR38471">
    <property type="entry name" value="FOUR HELIX BUNDLE PROTEIN"/>
    <property type="match status" value="1"/>
</dbReference>
<dbReference type="Pfam" id="PF05635">
    <property type="entry name" value="23S_rRNA_IVP"/>
    <property type="match status" value="1"/>
</dbReference>
<dbReference type="InterPro" id="IPR012657">
    <property type="entry name" value="23S_rRNA-intervening_sequence"/>
</dbReference>